<gene>
    <name evidence="2" type="primary">LOC111122356</name>
</gene>
<evidence type="ECO:0000313" key="1">
    <source>
        <dbReference type="Proteomes" id="UP000694844"/>
    </source>
</evidence>
<dbReference type="RefSeq" id="XP_022319870.1">
    <property type="nucleotide sequence ID" value="XM_022464162.1"/>
</dbReference>
<dbReference type="OrthoDB" id="6126335at2759"/>
<accession>A0A8B8CW52</accession>
<proteinExistence type="predicted"/>
<organism evidence="1 2">
    <name type="scientific">Crassostrea virginica</name>
    <name type="common">Eastern oyster</name>
    <dbReference type="NCBI Taxonomy" id="6565"/>
    <lineage>
        <taxon>Eukaryota</taxon>
        <taxon>Metazoa</taxon>
        <taxon>Spiralia</taxon>
        <taxon>Lophotrochozoa</taxon>
        <taxon>Mollusca</taxon>
        <taxon>Bivalvia</taxon>
        <taxon>Autobranchia</taxon>
        <taxon>Pteriomorphia</taxon>
        <taxon>Ostreida</taxon>
        <taxon>Ostreoidea</taxon>
        <taxon>Ostreidae</taxon>
        <taxon>Crassostrea</taxon>
    </lineage>
</organism>
<dbReference type="GeneID" id="111122356"/>
<evidence type="ECO:0000313" key="2">
    <source>
        <dbReference type="RefSeq" id="XP_022319870.1"/>
    </source>
</evidence>
<sequence>MAVRENDLCKSRERIAVRENNWFSKNKEAEKYYKELHSLGISVNFENEASRQLYKSSTNCPRHRILLKRSQIDRTTIR</sequence>
<name>A0A8B8CW52_CRAVI</name>
<dbReference type="AlphaFoldDB" id="A0A8B8CW52"/>
<protein>
    <submittedName>
        <fullName evidence="2">Uncharacterized protein LOC111122356 isoform X2</fullName>
    </submittedName>
</protein>
<keyword evidence="1" id="KW-1185">Reference proteome</keyword>
<reference evidence="1" key="1">
    <citation type="submission" date="2024-06" db="UniProtKB">
        <authorList>
            <consortium name="RefSeq"/>
        </authorList>
    </citation>
    <scope>NUCLEOTIDE SEQUENCE [LARGE SCALE GENOMIC DNA]</scope>
</reference>
<reference evidence="2" key="2">
    <citation type="submission" date="2025-08" db="UniProtKB">
        <authorList>
            <consortium name="RefSeq"/>
        </authorList>
    </citation>
    <scope>IDENTIFICATION</scope>
    <source>
        <tissue evidence="2">Whole sample</tissue>
    </source>
</reference>
<dbReference type="Proteomes" id="UP000694844">
    <property type="component" value="Chromosome 1"/>
</dbReference>